<sequence>MEYTLATMNDLPAIKALLARYHKDTISQEDIAGGFVTTKLSDQQFEDLIVNRKGVTLAKDENGTVKAFALAAGWDYWMQVPIMKRMTEVLPDMPFEGTALDETNTYQYGPVCVDVSVRGTGVFEGIFKASLKQFEDQYPVMVTFINQINGRSYAAHTKKAHMTEIGTFDFNNNHYWMMAIKTR</sequence>
<comment type="caution">
    <text evidence="1">The sequence shown here is derived from an EMBL/GenBank/DDBJ whole genome shotgun (WGS) entry which is preliminary data.</text>
</comment>
<keyword evidence="2" id="KW-1185">Reference proteome</keyword>
<organism evidence="1 2">
    <name type="scientific">Enterocloster hominis</name>
    <name type="common">ex Liu et al. 2021</name>
    <dbReference type="NCBI Taxonomy" id="2763663"/>
    <lineage>
        <taxon>Bacteria</taxon>
        <taxon>Bacillati</taxon>
        <taxon>Bacillota</taxon>
        <taxon>Clostridia</taxon>
        <taxon>Lachnospirales</taxon>
        <taxon>Lachnospiraceae</taxon>
        <taxon>Enterocloster</taxon>
    </lineage>
</organism>
<dbReference type="InterPro" id="IPR016181">
    <property type="entry name" value="Acyl_CoA_acyltransferase"/>
</dbReference>
<dbReference type="Proteomes" id="UP000647491">
    <property type="component" value="Unassembled WGS sequence"/>
</dbReference>
<dbReference type="RefSeq" id="WP_262427760.1">
    <property type="nucleotide sequence ID" value="NZ_JACRTJ010000022.1"/>
</dbReference>
<evidence type="ECO:0000313" key="2">
    <source>
        <dbReference type="Proteomes" id="UP000647491"/>
    </source>
</evidence>
<evidence type="ECO:0000313" key="1">
    <source>
        <dbReference type="EMBL" id="MBC8599554.1"/>
    </source>
</evidence>
<accession>A0ABR7NTV3</accession>
<name>A0ABR7NTV3_9FIRM</name>
<dbReference type="SUPFAM" id="SSF55729">
    <property type="entry name" value="Acyl-CoA N-acyltransferases (Nat)"/>
    <property type="match status" value="1"/>
</dbReference>
<gene>
    <name evidence="1" type="ORF">H8708_10020</name>
</gene>
<proteinExistence type="predicted"/>
<reference evidence="1 2" key="1">
    <citation type="submission" date="2020-08" db="EMBL/GenBank/DDBJ databases">
        <title>Genome public.</title>
        <authorList>
            <person name="Liu C."/>
            <person name="Sun Q."/>
        </authorList>
    </citation>
    <scope>NUCLEOTIDE SEQUENCE [LARGE SCALE GENOMIC DNA]</scope>
    <source>
        <strain evidence="1 2">BX10</strain>
    </source>
</reference>
<protein>
    <submittedName>
        <fullName evidence="1">GNAT family acetyltransferase</fullName>
    </submittedName>
</protein>
<dbReference type="EMBL" id="JACRTJ010000022">
    <property type="protein sequence ID" value="MBC8599554.1"/>
    <property type="molecule type" value="Genomic_DNA"/>
</dbReference>